<dbReference type="GO" id="GO:0071482">
    <property type="term" value="P:cellular response to light stimulus"/>
    <property type="evidence" value="ECO:0007669"/>
    <property type="project" value="UniProtKB-ARBA"/>
</dbReference>
<dbReference type="EMBL" id="BJWL01000012">
    <property type="protein sequence ID" value="GFY97839.1"/>
    <property type="molecule type" value="Genomic_DNA"/>
</dbReference>
<evidence type="ECO:0000313" key="9">
    <source>
        <dbReference type="Proteomes" id="UP000585474"/>
    </source>
</evidence>
<dbReference type="InterPro" id="IPR013325">
    <property type="entry name" value="RNA_pol_sigma_r2"/>
</dbReference>
<dbReference type="AlphaFoldDB" id="A0A7J0FI25"/>
<evidence type="ECO:0000259" key="7">
    <source>
        <dbReference type="PROSITE" id="PS00716"/>
    </source>
</evidence>
<dbReference type="InterPro" id="IPR000943">
    <property type="entry name" value="RNA_pol_sigma70"/>
</dbReference>
<dbReference type="Pfam" id="PF04542">
    <property type="entry name" value="Sigma70_r2"/>
    <property type="match status" value="1"/>
</dbReference>
<evidence type="ECO:0000256" key="5">
    <source>
        <dbReference type="ARBA" id="ARBA00023163"/>
    </source>
</evidence>
<keyword evidence="3" id="KW-0731">Sigma factor</keyword>
<feature type="region of interest" description="Disordered" evidence="6">
    <location>
        <begin position="1"/>
        <end position="23"/>
    </location>
</feature>
<dbReference type="GO" id="GO:0006352">
    <property type="term" value="P:DNA-templated transcription initiation"/>
    <property type="evidence" value="ECO:0007669"/>
    <property type="project" value="InterPro"/>
</dbReference>
<keyword evidence="9" id="KW-1185">Reference proteome</keyword>
<dbReference type="InterPro" id="IPR036388">
    <property type="entry name" value="WH-like_DNA-bd_sf"/>
</dbReference>
<evidence type="ECO:0000256" key="6">
    <source>
        <dbReference type="SAM" id="MobiDB-lite"/>
    </source>
</evidence>
<evidence type="ECO:0000256" key="3">
    <source>
        <dbReference type="ARBA" id="ARBA00023082"/>
    </source>
</evidence>
<dbReference type="InterPro" id="IPR013324">
    <property type="entry name" value="RNA_pol_sigma_r3/r4-like"/>
</dbReference>
<accession>A0A7J0FI25</accession>
<dbReference type="NCBIfam" id="TIGR02937">
    <property type="entry name" value="sigma70-ECF"/>
    <property type="match status" value="1"/>
</dbReference>
<dbReference type="OrthoDB" id="206108at2759"/>
<dbReference type="PANTHER" id="PTHR30603">
    <property type="entry name" value="RNA POLYMERASE SIGMA FACTOR RPO"/>
    <property type="match status" value="1"/>
</dbReference>
<dbReference type="Proteomes" id="UP000585474">
    <property type="component" value="Unassembled WGS sequence"/>
</dbReference>
<dbReference type="InterPro" id="IPR007627">
    <property type="entry name" value="RNA_pol_sigma70_r2"/>
</dbReference>
<comment type="similarity">
    <text evidence="1">Belongs to the sigma-70 factor family.</text>
</comment>
<dbReference type="Gene3D" id="1.10.10.10">
    <property type="entry name" value="Winged helix-like DNA-binding domain superfamily/Winged helix DNA-binding domain"/>
    <property type="match status" value="2"/>
</dbReference>
<reference evidence="8 9" key="1">
    <citation type="submission" date="2019-07" db="EMBL/GenBank/DDBJ databases">
        <title>De Novo Assembly of kiwifruit Actinidia rufa.</title>
        <authorList>
            <person name="Sugita-Konishi S."/>
            <person name="Sato K."/>
            <person name="Mori E."/>
            <person name="Abe Y."/>
            <person name="Kisaki G."/>
            <person name="Hamano K."/>
            <person name="Suezawa K."/>
            <person name="Otani M."/>
            <person name="Fukuda T."/>
            <person name="Manabe T."/>
            <person name="Gomi K."/>
            <person name="Tabuchi M."/>
            <person name="Akimitsu K."/>
            <person name="Kataoka I."/>
        </authorList>
    </citation>
    <scope>NUCLEOTIDE SEQUENCE [LARGE SCALE GENOMIC DNA]</scope>
    <source>
        <strain evidence="9">cv. Fuchu</strain>
    </source>
</reference>
<dbReference type="Gene3D" id="1.20.120.1810">
    <property type="match status" value="1"/>
</dbReference>
<dbReference type="Pfam" id="PF04539">
    <property type="entry name" value="Sigma70_r3"/>
    <property type="match status" value="1"/>
</dbReference>
<dbReference type="InterPro" id="IPR007624">
    <property type="entry name" value="RNA_pol_sigma70_r3"/>
</dbReference>
<dbReference type="InterPro" id="IPR007630">
    <property type="entry name" value="RNA_pol_sigma70_r4"/>
</dbReference>
<evidence type="ECO:0000256" key="4">
    <source>
        <dbReference type="ARBA" id="ARBA00023125"/>
    </source>
</evidence>
<dbReference type="SUPFAM" id="SSF88659">
    <property type="entry name" value="Sigma3 and sigma4 domains of RNA polymerase sigma factors"/>
    <property type="match status" value="2"/>
</dbReference>
<feature type="domain" description="RNA polymerase sigma-70" evidence="7">
    <location>
        <begin position="560"/>
        <end position="586"/>
    </location>
</feature>
<organism evidence="8 9">
    <name type="scientific">Actinidia rufa</name>
    <dbReference type="NCBI Taxonomy" id="165716"/>
    <lineage>
        <taxon>Eukaryota</taxon>
        <taxon>Viridiplantae</taxon>
        <taxon>Streptophyta</taxon>
        <taxon>Embryophyta</taxon>
        <taxon>Tracheophyta</taxon>
        <taxon>Spermatophyta</taxon>
        <taxon>Magnoliopsida</taxon>
        <taxon>eudicotyledons</taxon>
        <taxon>Gunneridae</taxon>
        <taxon>Pentapetalae</taxon>
        <taxon>asterids</taxon>
        <taxon>Ericales</taxon>
        <taxon>Actinidiaceae</taxon>
        <taxon>Actinidia</taxon>
    </lineage>
</organism>
<dbReference type="GO" id="GO:0003677">
    <property type="term" value="F:DNA binding"/>
    <property type="evidence" value="ECO:0007669"/>
    <property type="project" value="UniProtKB-KW"/>
</dbReference>
<comment type="caution">
    <text evidence="8">The sequence shown here is derived from an EMBL/GenBank/DDBJ whole genome shotgun (WGS) entry which is preliminary data.</text>
</comment>
<evidence type="ECO:0000256" key="2">
    <source>
        <dbReference type="ARBA" id="ARBA00023015"/>
    </source>
</evidence>
<evidence type="ECO:0000313" key="8">
    <source>
        <dbReference type="EMBL" id="GFY97839.1"/>
    </source>
</evidence>
<proteinExistence type="inferred from homology"/>
<keyword evidence="4" id="KW-0238">DNA-binding</keyword>
<protein>
    <submittedName>
        <fullName evidence="8">RNApolymerase sigma-subunit F</fullName>
    </submittedName>
</protein>
<dbReference type="GO" id="GO:0016987">
    <property type="term" value="F:sigma factor activity"/>
    <property type="evidence" value="ECO:0007669"/>
    <property type="project" value="UniProtKB-KW"/>
</dbReference>
<dbReference type="PRINTS" id="PR00046">
    <property type="entry name" value="SIGMA70FCT"/>
</dbReference>
<dbReference type="SUPFAM" id="SSF88946">
    <property type="entry name" value="Sigma2 domain of RNA polymerase sigma factors"/>
    <property type="match status" value="2"/>
</dbReference>
<dbReference type="CDD" id="cd06171">
    <property type="entry name" value="Sigma70_r4"/>
    <property type="match status" value="1"/>
</dbReference>
<gene>
    <name evidence="8" type="ORF">Acr_12g0003800</name>
</gene>
<dbReference type="InterPro" id="IPR014284">
    <property type="entry name" value="RNA_pol_sigma-70_dom"/>
</dbReference>
<dbReference type="PANTHER" id="PTHR30603:SF45">
    <property type="entry name" value="RNA POLYMERASE SIGMA FACTOR SIGF, CHLOROPLASTIC"/>
    <property type="match status" value="1"/>
</dbReference>
<keyword evidence="2" id="KW-0805">Transcription regulation</keyword>
<sequence>MEAGRNLFSSSPPIPPRAHLKNCSSSSSSVLMLHEQSARALPSMPTTSSAQHFPTSVLQEQRDDTRLFLHITKEEKTSQVTLDRRPMESWSSAHEDNNNDADQCLKDFRHQMLNLPGLWYLLLSLKKENITSLATLSVLGDTKKPKDVEPHNVVSLAKKALSASKQAVSLAENSQLYGAEVDESITPSSTPTSFSDFPLEEAKTVRSTRLLERRSKRRSVPKSNVMVHEISNSGREGLQRKTSKDFDPNDPLRMFLRGTETRQLLTVKEETELIAHIQDLMRLEEVKSRLQSQLDREPTIVEWAESVGLSCRDLKLQLHRGNGSRKKLIYANCRMVVHIAKQYLGRGLSLPDLLQKYFSLRPCLIGIGTDCQSQWISVIEYGLWFLLPDTQLQKEGSKGLIRSVERFKPKGGCRFASYSYWWIRKAIQSAIFQHSRTIRLPDNVYGLLRKVTEAKRLCIREGNYQPTNENIADRVGITVEKLELLLFSTRMPLSLQQTVWRDQNTTYQEITADPTTQTPEVTVAKQFMRQHVRNLLSVLTPREREIIRLRFGIEGSRPKTLLEIGAVYGLSKERVRQLESRALDKLKQSIDCQGLGAYADLLI</sequence>
<dbReference type="Pfam" id="PF04545">
    <property type="entry name" value="Sigma70_r4"/>
    <property type="match status" value="1"/>
</dbReference>
<name>A0A7J0FI25_9ERIC</name>
<evidence type="ECO:0000256" key="1">
    <source>
        <dbReference type="ARBA" id="ARBA00007788"/>
    </source>
</evidence>
<dbReference type="PROSITE" id="PS00716">
    <property type="entry name" value="SIGMA70_2"/>
    <property type="match status" value="1"/>
</dbReference>
<dbReference type="InterPro" id="IPR050239">
    <property type="entry name" value="Sigma-70_RNA_pol_init_factors"/>
</dbReference>
<keyword evidence="5" id="KW-0804">Transcription</keyword>